<keyword evidence="3" id="KW-1185">Reference proteome</keyword>
<keyword evidence="1" id="KW-1133">Transmembrane helix</keyword>
<proteinExistence type="predicted"/>
<dbReference type="Proteomes" id="UP000077734">
    <property type="component" value="Unassembled WGS sequence"/>
</dbReference>
<evidence type="ECO:0000313" key="3">
    <source>
        <dbReference type="Proteomes" id="UP000077734"/>
    </source>
</evidence>
<dbReference type="RefSeq" id="WP_064024116.1">
    <property type="nucleotide sequence ID" value="NZ_LUUL01000009.1"/>
</dbReference>
<dbReference type="AlphaFoldDB" id="A0AA91DGC6"/>
<evidence type="ECO:0000313" key="2">
    <source>
        <dbReference type="EMBL" id="OAI30241.1"/>
    </source>
</evidence>
<comment type="caution">
    <text evidence="2">The sequence shown here is derived from an EMBL/GenBank/DDBJ whole genome shotgun (WGS) entry which is preliminary data.</text>
</comment>
<evidence type="ECO:0000256" key="1">
    <source>
        <dbReference type="SAM" id="Phobius"/>
    </source>
</evidence>
<feature type="transmembrane region" description="Helical" evidence="1">
    <location>
        <begin position="137"/>
        <end position="157"/>
    </location>
</feature>
<feature type="transmembrane region" description="Helical" evidence="1">
    <location>
        <begin position="21"/>
        <end position="40"/>
    </location>
</feature>
<keyword evidence="1" id="KW-0812">Transmembrane</keyword>
<gene>
    <name evidence="2" type="ORF">A1356_21880</name>
</gene>
<organism evidence="2 3">
    <name type="scientific">Methylomonas koyamae</name>
    <dbReference type="NCBI Taxonomy" id="702114"/>
    <lineage>
        <taxon>Bacteria</taxon>
        <taxon>Pseudomonadati</taxon>
        <taxon>Pseudomonadota</taxon>
        <taxon>Gammaproteobacteria</taxon>
        <taxon>Methylococcales</taxon>
        <taxon>Methylococcaceae</taxon>
        <taxon>Methylomonas</taxon>
    </lineage>
</organism>
<protein>
    <submittedName>
        <fullName evidence="2">Uncharacterized protein</fullName>
    </submittedName>
</protein>
<reference evidence="2 3" key="1">
    <citation type="submission" date="2016-03" db="EMBL/GenBank/DDBJ databases">
        <authorList>
            <person name="Heylen K."/>
            <person name="De Vos P."/>
            <person name="Vekeman B."/>
        </authorList>
    </citation>
    <scope>NUCLEOTIDE SEQUENCE [LARGE SCALE GENOMIC DNA]</scope>
    <source>
        <strain evidence="2 3">R-49807</strain>
    </source>
</reference>
<dbReference type="EMBL" id="LUUL01000009">
    <property type="protein sequence ID" value="OAI30241.1"/>
    <property type="molecule type" value="Genomic_DNA"/>
</dbReference>
<accession>A0AA91DGC6</accession>
<keyword evidence="1" id="KW-0472">Membrane</keyword>
<name>A0AA91DGC6_9GAMM</name>
<sequence length="167" mass="19265">MNNSIKDTAAIINKRKCFRMVKYVNGFFLSLSFVFILASYDLCGTYKGNYKAPALTELKQVTGKYVSFRNYTSPTYGRLLTKGYLKPLLCGYMHENLQGQDAIGWVDKTGNLYQIEVGGQLVCNYDDVVRWHEGNRVVLYISIFIFIVLSVTQFIFWKLEKLIYMGK</sequence>